<comment type="caution">
    <text evidence="2">The sequence shown here is derived from an EMBL/GenBank/DDBJ whole genome shotgun (WGS) entry which is preliminary data.</text>
</comment>
<protein>
    <submittedName>
        <fullName evidence="2">Uncharacterized protein</fullName>
    </submittedName>
</protein>
<evidence type="ECO:0000313" key="2">
    <source>
        <dbReference type="EMBL" id="MCU4726935.1"/>
    </source>
</evidence>
<gene>
    <name evidence="2" type="ORF">OB914_08130</name>
</gene>
<dbReference type="RefSeq" id="WP_315908535.1">
    <property type="nucleotide sequence ID" value="NZ_JAOPKC010000005.1"/>
</dbReference>
<dbReference type="AlphaFoldDB" id="A0AAE3IEL1"/>
<keyword evidence="1" id="KW-1133">Transmembrane helix</keyword>
<organism evidence="2 3">
    <name type="scientific">Halapricum hydrolyticum</name>
    <dbReference type="NCBI Taxonomy" id="2979991"/>
    <lineage>
        <taxon>Archaea</taxon>
        <taxon>Methanobacteriati</taxon>
        <taxon>Methanobacteriota</taxon>
        <taxon>Stenosarchaea group</taxon>
        <taxon>Halobacteria</taxon>
        <taxon>Halobacteriales</taxon>
        <taxon>Haloarculaceae</taxon>
        <taxon>Halapricum</taxon>
    </lineage>
</organism>
<keyword evidence="1" id="KW-0472">Membrane</keyword>
<feature type="transmembrane region" description="Helical" evidence="1">
    <location>
        <begin position="20"/>
        <end position="42"/>
    </location>
</feature>
<accession>A0AAE3IEL1</accession>
<keyword evidence="1" id="KW-0812">Transmembrane</keyword>
<dbReference type="Pfam" id="PF23956">
    <property type="entry name" value="DUF7285"/>
    <property type="match status" value="1"/>
</dbReference>
<sequence length="157" mass="16735">MSAVPSSSRCDRGQTEPIAALFAVVVIAIAITTYGGVLMDLLPGQSDRAPADVTAERVWGQLERDGVYDTGTLSNPSNAVDRSALPRGFNVYVDVTYLTDDGWDADGEAMYAPDGSVYDAGSVDPPERADVFVRPIPVRTSPGVVETGRLSVAVWER</sequence>
<dbReference type="InterPro" id="IPR055709">
    <property type="entry name" value="DUF7285"/>
</dbReference>
<dbReference type="Proteomes" id="UP001209746">
    <property type="component" value="Unassembled WGS sequence"/>
</dbReference>
<evidence type="ECO:0000313" key="3">
    <source>
        <dbReference type="Proteomes" id="UP001209746"/>
    </source>
</evidence>
<proteinExistence type="predicted"/>
<dbReference type="EMBL" id="JAOPKD010000006">
    <property type="protein sequence ID" value="MCU4726935.1"/>
    <property type="molecule type" value="Genomic_DNA"/>
</dbReference>
<evidence type="ECO:0000256" key="1">
    <source>
        <dbReference type="SAM" id="Phobius"/>
    </source>
</evidence>
<name>A0AAE3IEL1_9EURY</name>
<reference evidence="2" key="1">
    <citation type="submission" date="2023-02" db="EMBL/GenBank/DDBJ databases">
        <title>Enrichment on poylsaccharides allowed isolation of novel metabolic and taxonomic groups of Haloarchaea.</title>
        <authorList>
            <person name="Sorokin D.Y."/>
            <person name="Elcheninov A.G."/>
            <person name="Khizhniak T.V."/>
            <person name="Kolganova T.V."/>
            <person name="Kublanov I.V."/>
        </authorList>
    </citation>
    <scope>NUCLEOTIDE SEQUENCE</scope>
    <source>
        <strain evidence="2">HArc-curdl7</strain>
    </source>
</reference>